<evidence type="ECO:0000256" key="6">
    <source>
        <dbReference type="ARBA" id="ARBA00022741"/>
    </source>
</evidence>
<dbReference type="PROSITE" id="PS50011">
    <property type="entry name" value="PROTEIN_KINASE_DOM"/>
    <property type="match status" value="1"/>
</dbReference>
<dbReference type="InterPro" id="IPR006211">
    <property type="entry name" value="Furin-like_Cys-rich_dom"/>
</dbReference>
<evidence type="ECO:0000256" key="4">
    <source>
        <dbReference type="ARBA" id="ARBA00022679"/>
    </source>
</evidence>
<evidence type="ECO:0000256" key="12">
    <source>
        <dbReference type="ARBA" id="ARBA00023170"/>
    </source>
</evidence>
<evidence type="ECO:0000313" key="19">
    <source>
        <dbReference type="EMBL" id="CAJ0575309.1"/>
    </source>
</evidence>
<dbReference type="SMART" id="SM00219">
    <property type="entry name" value="TyrKc"/>
    <property type="match status" value="1"/>
</dbReference>
<dbReference type="Pfam" id="PF07714">
    <property type="entry name" value="PK_Tyr_Ser-Thr"/>
    <property type="match status" value="1"/>
</dbReference>
<evidence type="ECO:0000256" key="10">
    <source>
        <dbReference type="ARBA" id="ARBA00023136"/>
    </source>
</evidence>
<dbReference type="PANTHER" id="PTHR24416">
    <property type="entry name" value="TYROSINE-PROTEIN KINASE RECEPTOR"/>
    <property type="match status" value="1"/>
</dbReference>
<comment type="catalytic activity">
    <reaction evidence="14">
        <text>L-tyrosyl-[protein] + ATP = O-phospho-L-tyrosyl-[protein] + ADP + H(+)</text>
        <dbReference type="Rhea" id="RHEA:10596"/>
        <dbReference type="Rhea" id="RHEA-COMP:10136"/>
        <dbReference type="Rhea" id="RHEA-COMP:20101"/>
        <dbReference type="ChEBI" id="CHEBI:15378"/>
        <dbReference type="ChEBI" id="CHEBI:30616"/>
        <dbReference type="ChEBI" id="CHEBI:46858"/>
        <dbReference type="ChEBI" id="CHEBI:61978"/>
        <dbReference type="ChEBI" id="CHEBI:456216"/>
        <dbReference type="EC" id="2.7.10.1"/>
    </reaction>
</comment>
<feature type="region of interest" description="Disordered" evidence="16">
    <location>
        <begin position="1136"/>
        <end position="1168"/>
    </location>
</feature>
<name>A0AA36G497_9BILA</name>
<dbReference type="Pfam" id="PF01030">
    <property type="entry name" value="Recep_L_domain"/>
    <property type="match status" value="2"/>
</dbReference>
<keyword evidence="9 17" id="KW-1133">Transmembrane helix</keyword>
<feature type="domain" description="Protein kinase" evidence="18">
    <location>
        <begin position="818"/>
        <end position="1085"/>
    </location>
</feature>
<dbReference type="InterPro" id="IPR009030">
    <property type="entry name" value="Growth_fac_rcpt_cys_sf"/>
</dbReference>
<gene>
    <name evidence="19" type="ORF">MSPICULIGERA_LOCUS13621</name>
</gene>
<sequence length="1257" mass="141657">MRPEISHYEYLQKMYQNCTHVYNNVEIVNYDEDRPIDFLDDIVQVKGYILIYNNQNMSSISMKKLQIIWGDSLHRNEYAIEIIHNAKLQLIQLPSLRAVMQGSVAIAENPRSCYANNTNWGEVLDPVLQPDGTSRIQIKNNGQACPKGRRFVCDPTCESGCFGRGAENCQQMVRSKCTPACKKDANACYPEVDPVTNVTNYECCDSECAGGCRGPTPSDCYSCKHYQDEETRRCVEFCSPLYRLNPATKTRYRDPNGKYTHDRSCVAKCPEGTLIEGAYCVLRCSEGYFYDARENTKECQPCKGLCPKSCRLEEIIDAYNIEGLQNCTEIDGFIRLRTHTFKSHKGTNSTTVPALRPEKLNYLKTVRQITQFVDIAGVDLRNLSFLENVEVIEGRELSDWSAKWAIVLSRIRRGDVVVSQNHFLCYLSNTTFRGITAASVAVKGVYDRCANKCDDNCDAEFGCWGKGPTQCRKCKNWDQEGRCVKKCSENGFRAVEKTDKQGNLKRVCEKCAPQCLQCSGPGEEDCRSCRNVGLVKDNRLRCLQECPIEYFRSGNRCLPCHASCYDNGCTGPVDMMGDHGCNNCSIYVETELHGIRCLYVDRSQNHDSEACQVNNYTGFFAAPEGSRIHCKRCAPECKTCTTGGTSVKESKCQCRNMSIPSLSNPMDYECVKDCGSQGYPLNNTHCARCHVFCEGGCNGPSNLECNKCKNATITYGNGTVACLAECDDAHPYYDSHSKLCHTREHIAWLNVRKFLIVASILLMIAMILIVAWKCRYYKNKYAVEKIQNGPDLPEEIPFDPTIRPNMNKFHVIGIDELTRQGRVLGEGAFGVVYAGYYKQYNRKFPVAIKVIKKAQGNAQIEETMDEATKMAALSHPHLTRLLGICFADNSVQLVTWLRPLGSLLTFLTKHRMNLTGKNLLIYCYQISSAMKYLYEQRIVHRDLAARNVLVKSIDYVEVTDFGLSKLLEIGDSSIHVKSGKVPVKWMAPESLMKTVYTSASDVWSFGITCWEILTYGQSPYQGMDHMAIMDFLTVKGQRLEQPNNCSVDLYSVLLRCWVTDPNSRPTFITLKEDFHRFCRAPHLFVADANAAKKMLPQSQSEMLREVLETPDIDFQDPLEYDEHVAGSIVSGSRVSRLTSTNSQRYRGDPMDMFHDDPPSTPTTPRPNELEVEDSNYLVPNARAAPTGGGGVIYTTVVRDTGETDLVERPDNIYYNDVIQGPDYYNVVGQKRALLTPSTDVEVEEDENSRPKEVESAV</sequence>
<keyword evidence="3" id="KW-0597">Phosphoprotein</keyword>
<dbReference type="SUPFAM" id="SSF52058">
    <property type="entry name" value="L domain-like"/>
    <property type="match status" value="2"/>
</dbReference>
<comment type="caution">
    <text evidence="19">The sequence shown here is derived from an EMBL/GenBank/DDBJ whole genome shotgun (WGS) entry which is preliminary data.</text>
</comment>
<proteinExistence type="predicted"/>
<dbReference type="Pfam" id="PF00757">
    <property type="entry name" value="Furin-like"/>
    <property type="match status" value="1"/>
</dbReference>
<evidence type="ECO:0000256" key="14">
    <source>
        <dbReference type="ARBA" id="ARBA00051243"/>
    </source>
</evidence>
<evidence type="ECO:0000256" key="2">
    <source>
        <dbReference type="ARBA" id="ARBA00011902"/>
    </source>
</evidence>
<dbReference type="SMART" id="SM00261">
    <property type="entry name" value="FU"/>
    <property type="match status" value="7"/>
</dbReference>
<reference evidence="19" key="1">
    <citation type="submission" date="2023-06" db="EMBL/GenBank/DDBJ databases">
        <authorList>
            <person name="Delattre M."/>
        </authorList>
    </citation>
    <scope>NUCLEOTIDE SEQUENCE</scope>
    <source>
        <strain evidence="19">AF72</strain>
    </source>
</reference>
<feature type="binding site" evidence="15">
    <location>
        <position position="853"/>
    </location>
    <ligand>
        <name>ATP</name>
        <dbReference type="ChEBI" id="CHEBI:30616"/>
    </ligand>
</feature>
<evidence type="ECO:0000256" key="15">
    <source>
        <dbReference type="PROSITE-ProRule" id="PRU10141"/>
    </source>
</evidence>
<feature type="transmembrane region" description="Helical" evidence="17">
    <location>
        <begin position="754"/>
        <end position="772"/>
    </location>
</feature>
<evidence type="ECO:0000259" key="18">
    <source>
        <dbReference type="PROSITE" id="PS50011"/>
    </source>
</evidence>
<dbReference type="InterPro" id="IPR036941">
    <property type="entry name" value="Rcpt_L-dom_sf"/>
</dbReference>
<dbReference type="InterPro" id="IPR017441">
    <property type="entry name" value="Protein_kinase_ATP_BS"/>
</dbReference>
<dbReference type="InterPro" id="IPR020635">
    <property type="entry name" value="Tyr_kinase_cat_dom"/>
</dbReference>
<dbReference type="InterPro" id="IPR006212">
    <property type="entry name" value="Furin_repeat"/>
</dbReference>
<keyword evidence="13" id="KW-0325">Glycoprotein</keyword>
<dbReference type="GO" id="GO:0009925">
    <property type="term" value="C:basal plasma membrane"/>
    <property type="evidence" value="ECO:0007669"/>
    <property type="project" value="TreeGrafter"/>
</dbReference>
<dbReference type="Proteomes" id="UP001177023">
    <property type="component" value="Unassembled WGS sequence"/>
</dbReference>
<evidence type="ECO:0000256" key="5">
    <source>
        <dbReference type="ARBA" id="ARBA00022692"/>
    </source>
</evidence>
<dbReference type="FunFam" id="1.10.510.10:FF:000027">
    <property type="entry name" value="Receptor protein-tyrosine kinase"/>
    <property type="match status" value="1"/>
</dbReference>
<keyword evidence="12" id="KW-0675">Receptor</keyword>
<keyword evidence="20" id="KW-1185">Reference proteome</keyword>
<feature type="compositionally biased region" description="Basic and acidic residues" evidence="16">
    <location>
        <begin position="1145"/>
        <end position="1157"/>
    </location>
</feature>
<evidence type="ECO:0000256" key="1">
    <source>
        <dbReference type="ARBA" id="ARBA00004479"/>
    </source>
</evidence>
<dbReference type="InterPro" id="IPR000494">
    <property type="entry name" value="Rcpt_L-dom"/>
</dbReference>
<evidence type="ECO:0000256" key="11">
    <source>
        <dbReference type="ARBA" id="ARBA00023137"/>
    </source>
</evidence>
<dbReference type="GO" id="GO:0004714">
    <property type="term" value="F:transmembrane receptor protein tyrosine kinase activity"/>
    <property type="evidence" value="ECO:0007669"/>
    <property type="project" value="UniProtKB-EC"/>
</dbReference>
<dbReference type="GO" id="GO:0022008">
    <property type="term" value="P:neurogenesis"/>
    <property type="evidence" value="ECO:0007669"/>
    <property type="project" value="TreeGrafter"/>
</dbReference>
<dbReference type="InterPro" id="IPR000719">
    <property type="entry name" value="Prot_kinase_dom"/>
</dbReference>
<dbReference type="EC" id="2.7.10.1" evidence="2"/>
<dbReference type="SUPFAM" id="SSF57184">
    <property type="entry name" value="Growth factor receptor domain"/>
    <property type="match status" value="3"/>
</dbReference>
<dbReference type="Gene3D" id="1.10.510.10">
    <property type="entry name" value="Transferase(Phosphotransferase) domain 1"/>
    <property type="match status" value="1"/>
</dbReference>
<dbReference type="PROSITE" id="PS00109">
    <property type="entry name" value="PROTEIN_KINASE_TYR"/>
    <property type="match status" value="1"/>
</dbReference>
<dbReference type="Pfam" id="PF14843">
    <property type="entry name" value="GF_recep_IV"/>
    <property type="match status" value="1"/>
</dbReference>
<dbReference type="GO" id="GO:0005524">
    <property type="term" value="F:ATP binding"/>
    <property type="evidence" value="ECO:0007669"/>
    <property type="project" value="UniProtKB-UniRule"/>
</dbReference>
<dbReference type="InterPro" id="IPR001245">
    <property type="entry name" value="Ser-Thr/Tyr_kinase_cat_dom"/>
</dbReference>
<dbReference type="Gene3D" id="2.10.220.10">
    <property type="entry name" value="Hormone Receptor, Insulin-like Growth Factor Receptor 1, Chain A, domain 2"/>
    <property type="match status" value="3"/>
</dbReference>
<evidence type="ECO:0000256" key="13">
    <source>
        <dbReference type="ARBA" id="ARBA00023180"/>
    </source>
</evidence>
<feature type="compositionally biased region" description="Basic and acidic residues" evidence="16">
    <location>
        <begin position="1247"/>
        <end position="1257"/>
    </location>
</feature>
<evidence type="ECO:0000256" key="9">
    <source>
        <dbReference type="ARBA" id="ARBA00022989"/>
    </source>
</evidence>
<feature type="region of interest" description="Disordered" evidence="16">
    <location>
        <begin position="1236"/>
        <end position="1257"/>
    </location>
</feature>
<keyword evidence="8 15" id="KW-0067">ATP-binding</keyword>
<dbReference type="GO" id="GO:0043235">
    <property type="term" value="C:receptor complex"/>
    <property type="evidence" value="ECO:0007669"/>
    <property type="project" value="TreeGrafter"/>
</dbReference>
<dbReference type="GO" id="GO:0043066">
    <property type="term" value="P:negative regulation of apoptotic process"/>
    <property type="evidence" value="ECO:0007669"/>
    <property type="project" value="TreeGrafter"/>
</dbReference>
<keyword evidence="4" id="KW-0808">Transferase</keyword>
<dbReference type="InterPro" id="IPR050122">
    <property type="entry name" value="RTK"/>
</dbReference>
<keyword evidence="10 17" id="KW-0472">Membrane</keyword>
<dbReference type="InterPro" id="IPR008266">
    <property type="entry name" value="Tyr_kinase_AS"/>
</dbReference>
<dbReference type="GO" id="GO:0038127">
    <property type="term" value="P:ERBB signaling pathway"/>
    <property type="evidence" value="ECO:0007669"/>
    <property type="project" value="UniProtKB-ARBA"/>
</dbReference>
<dbReference type="AlphaFoldDB" id="A0AA36G497"/>
<dbReference type="SUPFAM" id="SSF56112">
    <property type="entry name" value="Protein kinase-like (PK-like)"/>
    <property type="match status" value="1"/>
</dbReference>
<evidence type="ECO:0000256" key="3">
    <source>
        <dbReference type="ARBA" id="ARBA00022553"/>
    </source>
</evidence>
<evidence type="ECO:0000256" key="16">
    <source>
        <dbReference type="SAM" id="MobiDB-lite"/>
    </source>
</evidence>
<dbReference type="PRINTS" id="PR00109">
    <property type="entry name" value="TYRKINASE"/>
</dbReference>
<dbReference type="InterPro" id="IPR011009">
    <property type="entry name" value="Kinase-like_dom_sf"/>
</dbReference>
<evidence type="ECO:0000313" key="20">
    <source>
        <dbReference type="Proteomes" id="UP001177023"/>
    </source>
</evidence>
<dbReference type="PROSITE" id="PS00107">
    <property type="entry name" value="PROTEIN_KINASE_ATP"/>
    <property type="match status" value="1"/>
</dbReference>
<keyword evidence="6 15" id="KW-0547">Nucleotide-binding</keyword>
<dbReference type="EMBL" id="CATQJA010002637">
    <property type="protein sequence ID" value="CAJ0575309.1"/>
    <property type="molecule type" value="Genomic_DNA"/>
</dbReference>
<protein>
    <recommendedName>
        <fullName evidence="2">receptor protein-tyrosine kinase</fullName>
        <ecNumber evidence="2">2.7.10.1</ecNumber>
    </recommendedName>
</protein>
<dbReference type="Gene3D" id="3.30.200.20">
    <property type="entry name" value="Phosphorylase Kinase, domain 1"/>
    <property type="match status" value="1"/>
</dbReference>
<comment type="subcellular location">
    <subcellularLocation>
        <location evidence="1">Membrane</location>
        <topology evidence="1">Single-pass type I membrane protein</topology>
    </subcellularLocation>
</comment>
<dbReference type="CDD" id="cd00064">
    <property type="entry name" value="FU"/>
    <property type="match status" value="4"/>
</dbReference>
<keyword evidence="7" id="KW-0418">Kinase</keyword>
<dbReference type="GO" id="GO:0008284">
    <property type="term" value="P:positive regulation of cell population proliferation"/>
    <property type="evidence" value="ECO:0007669"/>
    <property type="project" value="TreeGrafter"/>
</dbReference>
<keyword evidence="5 17" id="KW-0812">Transmembrane</keyword>
<evidence type="ECO:0000256" key="7">
    <source>
        <dbReference type="ARBA" id="ARBA00022777"/>
    </source>
</evidence>
<evidence type="ECO:0000256" key="8">
    <source>
        <dbReference type="ARBA" id="ARBA00022840"/>
    </source>
</evidence>
<feature type="non-terminal residue" evidence="19">
    <location>
        <position position="1257"/>
    </location>
</feature>
<dbReference type="InterPro" id="IPR032778">
    <property type="entry name" value="GF_recep_IV"/>
</dbReference>
<dbReference type="PANTHER" id="PTHR24416:SF566">
    <property type="entry name" value="EPIDERMAL GROWTH FACTOR RECEPTOR"/>
    <property type="match status" value="1"/>
</dbReference>
<organism evidence="19 20">
    <name type="scientific">Mesorhabditis spiculigera</name>
    <dbReference type="NCBI Taxonomy" id="96644"/>
    <lineage>
        <taxon>Eukaryota</taxon>
        <taxon>Metazoa</taxon>
        <taxon>Ecdysozoa</taxon>
        <taxon>Nematoda</taxon>
        <taxon>Chromadorea</taxon>
        <taxon>Rhabditida</taxon>
        <taxon>Rhabditina</taxon>
        <taxon>Rhabditomorpha</taxon>
        <taxon>Rhabditoidea</taxon>
        <taxon>Rhabditidae</taxon>
        <taxon>Mesorhabditinae</taxon>
        <taxon>Mesorhabditis</taxon>
    </lineage>
</organism>
<evidence type="ECO:0000256" key="17">
    <source>
        <dbReference type="SAM" id="Phobius"/>
    </source>
</evidence>
<accession>A0AA36G497</accession>
<keyword evidence="11" id="KW-0829">Tyrosine-protein kinase</keyword>
<dbReference type="Gene3D" id="3.80.20.20">
    <property type="entry name" value="Receptor L-domain"/>
    <property type="match status" value="2"/>
</dbReference>